<dbReference type="SUPFAM" id="SSF55729">
    <property type="entry name" value="Acyl-CoA N-acyltransferases (Nat)"/>
    <property type="match status" value="1"/>
</dbReference>
<feature type="transmembrane region" description="Helical" evidence="8">
    <location>
        <begin position="608"/>
        <end position="627"/>
    </location>
</feature>
<evidence type="ECO:0000256" key="3">
    <source>
        <dbReference type="ARBA" id="ARBA00022679"/>
    </source>
</evidence>
<keyword evidence="6 8" id="KW-1133">Transmembrane helix</keyword>
<keyword evidence="7 8" id="KW-0472">Membrane</keyword>
<feature type="transmembrane region" description="Helical" evidence="8">
    <location>
        <begin position="382"/>
        <end position="405"/>
    </location>
</feature>
<comment type="subcellular location">
    <subcellularLocation>
        <location evidence="1 8">Endoplasmic reticulum membrane</location>
        <topology evidence="1 8">Multi-pass membrane protein</topology>
    </subcellularLocation>
</comment>
<feature type="region of interest" description="Disordered" evidence="9">
    <location>
        <begin position="257"/>
        <end position="289"/>
    </location>
</feature>
<dbReference type="Gene3D" id="3.40.630.30">
    <property type="match status" value="1"/>
</dbReference>
<reference evidence="11" key="1">
    <citation type="submission" date="2020-08" db="EMBL/GenBank/DDBJ databases">
        <title>Plant Genome Project.</title>
        <authorList>
            <person name="Zhang R.-G."/>
        </authorList>
    </citation>
    <scope>NUCLEOTIDE SEQUENCE</scope>
    <source>
        <strain evidence="11">WSP0</strain>
        <tissue evidence="11">Leaf</tissue>
    </source>
</reference>
<sequence>MAVLTSPPPLLLSPPYYPTTTSSSSSPYFHLSFHATSRRRPITAVASSSHLCNPTKLDKSALKLAEAVSEDELWAAARLRIRTFNDFSPSVVGVEDYKKYLAEREFEALKERIAGKRTGFGRVTCINASLPLSHVLSISDDLCTTCTFSENGEDRVLVGTLDLNQCIHLPDEITGMKPQGIGGDFARAYLSNVCVAKELHRNGLGYMLIAKSKLVAEDWGISDLYAHVAIDNESAKNLYMKTGFVYESDEPAWKASMRHRKSAKNVDDKDKIESPNASDREKMTTSSSNPKFSSRRVFVICMAMRMLNSLLVQTYFNPDEHWQALEVAHRIAFGYGHLTWEWEKGIRSYLHPMMFSCLYKVLALFHLDTPLFMLFSQLTNWFMFYCFTRTLSNSLETVLTLVGLYHWPCIRASSSEVHSVSRKWGLLLAALACAIRPTSAITWAYVGILELLVTRDRLNFIFLEVAPIGFLVITLTCLLDRLMYGSWVLVPLNFLKFNFLSSGGDYYGTHKWHWYFSQGFPVMLFTFLPFSIAGIITSKQWKLSGLIAWVLGLYSVLGHKEFRFVLPVLPIALMFSGYSLATIGKPDSSYGRTKDSIRIKTKCPSKKLLTVLFLLATNLPMAFYMSLVHQKEPETLHGYVGHNFFRAIFWMILTCIPANCAGQRGAEDVMNYLSKEALNGKVESIVFLTPCHALPYYSTLHHNLPMQFLDCSPSEEKGVLDESDRFMMDPVGFAAEFAKNWSLPSHIVLFDSQEKLLKDFLTSHSFQEERRFFHAHFKVDRDLQASVVIYSFKRPVTLSP</sequence>
<feature type="transmembrane region" description="Helical" evidence="8">
    <location>
        <begin position="458"/>
        <end position="475"/>
    </location>
</feature>
<keyword evidence="4 8" id="KW-0812">Transmembrane</keyword>
<evidence type="ECO:0000256" key="1">
    <source>
        <dbReference type="ARBA" id="ARBA00004477"/>
    </source>
</evidence>
<accession>A0AAV6LFP7</accession>
<evidence type="ECO:0000256" key="2">
    <source>
        <dbReference type="ARBA" id="ARBA00022676"/>
    </source>
</evidence>
<comment type="caution">
    <text evidence="11">The sequence shown here is derived from an EMBL/GenBank/DDBJ whole genome shotgun (WGS) entry which is preliminary data.</text>
</comment>
<dbReference type="Proteomes" id="UP000823749">
    <property type="component" value="Chromosome 1"/>
</dbReference>
<evidence type="ECO:0000256" key="4">
    <source>
        <dbReference type="ARBA" id="ARBA00022692"/>
    </source>
</evidence>
<feature type="transmembrane region" description="Helical" evidence="8">
    <location>
        <begin position="543"/>
        <end position="558"/>
    </location>
</feature>
<feature type="transmembrane region" description="Helical" evidence="8">
    <location>
        <begin position="647"/>
        <end position="666"/>
    </location>
</feature>
<comment type="similarity">
    <text evidence="8">Belongs to the glycosyltransferase 22 family.</text>
</comment>
<keyword evidence="5 8" id="KW-0256">Endoplasmic reticulum</keyword>
<dbReference type="EC" id="2.4.1.-" evidence="8"/>
<protein>
    <recommendedName>
        <fullName evidence="8">Mannosyltransferase</fullName>
        <ecNumber evidence="8">2.4.1.-</ecNumber>
    </recommendedName>
</protein>
<dbReference type="GO" id="GO:0016747">
    <property type="term" value="F:acyltransferase activity, transferring groups other than amino-acyl groups"/>
    <property type="evidence" value="ECO:0007669"/>
    <property type="project" value="InterPro"/>
</dbReference>
<gene>
    <name evidence="11" type="ORF">RHGRI_000107</name>
</gene>
<dbReference type="InterPro" id="IPR016181">
    <property type="entry name" value="Acyl_CoA_acyltransferase"/>
</dbReference>
<proteinExistence type="inferred from homology"/>
<dbReference type="Pfam" id="PF03901">
    <property type="entry name" value="Glyco_transf_22"/>
    <property type="match status" value="1"/>
</dbReference>
<keyword evidence="3" id="KW-0808">Transferase</keyword>
<dbReference type="EMBL" id="JACTNZ010000001">
    <property type="protein sequence ID" value="KAG5563796.1"/>
    <property type="molecule type" value="Genomic_DNA"/>
</dbReference>
<name>A0AAV6LFP7_9ERIC</name>
<organism evidence="11 12">
    <name type="scientific">Rhododendron griersonianum</name>
    <dbReference type="NCBI Taxonomy" id="479676"/>
    <lineage>
        <taxon>Eukaryota</taxon>
        <taxon>Viridiplantae</taxon>
        <taxon>Streptophyta</taxon>
        <taxon>Embryophyta</taxon>
        <taxon>Tracheophyta</taxon>
        <taxon>Spermatophyta</taxon>
        <taxon>Magnoliopsida</taxon>
        <taxon>eudicotyledons</taxon>
        <taxon>Gunneridae</taxon>
        <taxon>Pentapetalae</taxon>
        <taxon>asterids</taxon>
        <taxon>Ericales</taxon>
        <taxon>Ericaceae</taxon>
        <taxon>Ericoideae</taxon>
        <taxon>Rhodoreae</taxon>
        <taxon>Rhododendron</taxon>
    </lineage>
</organism>
<keyword evidence="12" id="KW-1185">Reference proteome</keyword>
<feature type="compositionally biased region" description="Basic and acidic residues" evidence="9">
    <location>
        <begin position="264"/>
        <end position="283"/>
    </location>
</feature>
<feature type="transmembrane region" description="Helical" evidence="8">
    <location>
        <begin position="357"/>
        <end position="376"/>
    </location>
</feature>
<feature type="domain" description="N-acetyltransferase" evidence="10">
    <location>
        <begin position="79"/>
        <end position="262"/>
    </location>
</feature>
<evidence type="ECO:0000313" key="12">
    <source>
        <dbReference type="Proteomes" id="UP000823749"/>
    </source>
</evidence>
<evidence type="ECO:0000313" key="11">
    <source>
        <dbReference type="EMBL" id="KAG5563796.1"/>
    </source>
</evidence>
<dbReference type="PANTHER" id="PTHR22760">
    <property type="entry name" value="GLYCOSYLTRANSFERASE"/>
    <property type="match status" value="1"/>
</dbReference>
<evidence type="ECO:0000256" key="5">
    <source>
        <dbReference type="ARBA" id="ARBA00022824"/>
    </source>
</evidence>
<dbReference type="GO" id="GO:0000026">
    <property type="term" value="F:alpha-1,2-mannosyltransferase activity"/>
    <property type="evidence" value="ECO:0007669"/>
    <property type="project" value="TreeGrafter"/>
</dbReference>
<dbReference type="PANTHER" id="PTHR22760:SF4">
    <property type="entry name" value="GPI MANNOSYLTRANSFERASE 3"/>
    <property type="match status" value="1"/>
</dbReference>
<feature type="transmembrane region" description="Helical" evidence="8">
    <location>
        <begin position="564"/>
        <end position="584"/>
    </location>
</feature>
<dbReference type="GO" id="GO:0005789">
    <property type="term" value="C:endoplasmic reticulum membrane"/>
    <property type="evidence" value="ECO:0007669"/>
    <property type="project" value="UniProtKB-SubCell"/>
</dbReference>
<dbReference type="InterPro" id="IPR005599">
    <property type="entry name" value="GPI_mannosylTrfase"/>
</dbReference>
<feature type="transmembrane region" description="Helical" evidence="8">
    <location>
        <begin position="426"/>
        <end position="446"/>
    </location>
</feature>
<feature type="transmembrane region" description="Helical" evidence="8">
    <location>
        <begin position="512"/>
        <end position="536"/>
    </location>
</feature>
<dbReference type="PROSITE" id="PS51186">
    <property type="entry name" value="GNAT"/>
    <property type="match status" value="1"/>
</dbReference>
<dbReference type="GO" id="GO:0006506">
    <property type="term" value="P:GPI anchor biosynthetic process"/>
    <property type="evidence" value="ECO:0007669"/>
    <property type="project" value="TreeGrafter"/>
</dbReference>
<evidence type="ECO:0000259" key="10">
    <source>
        <dbReference type="PROSITE" id="PS51186"/>
    </source>
</evidence>
<evidence type="ECO:0000256" key="8">
    <source>
        <dbReference type="RuleBase" id="RU363075"/>
    </source>
</evidence>
<keyword evidence="2 8" id="KW-0328">Glycosyltransferase</keyword>
<dbReference type="InterPro" id="IPR000182">
    <property type="entry name" value="GNAT_dom"/>
</dbReference>
<evidence type="ECO:0000256" key="6">
    <source>
        <dbReference type="ARBA" id="ARBA00022989"/>
    </source>
</evidence>
<evidence type="ECO:0000256" key="9">
    <source>
        <dbReference type="SAM" id="MobiDB-lite"/>
    </source>
</evidence>
<evidence type="ECO:0000256" key="7">
    <source>
        <dbReference type="ARBA" id="ARBA00023136"/>
    </source>
</evidence>
<dbReference type="Pfam" id="PF00583">
    <property type="entry name" value="Acetyltransf_1"/>
    <property type="match status" value="1"/>
</dbReference>
<dbReference type="AlphaFoldDB" id="A0AAV6LFP7"/>